<dbReference type="PRINTS" id="PR00381">
    <property type="entry name" value="KINESINLIGHT"/>
</dbReference>
<dbReference type="EMBL" id="DQWQ01000112">
    <property type="protein sequence ID" value="HDD35667.1"/>
    <property type="molecule type" value="Genomic_DNA"/>
</dbReference>
<dbReference type="PANTHER" id="PTHR45641:SF19">
    <property type="entry name" value="NEPHROCYSTIN-3"/>
    <property type="match status" value="1"/>
</dbReference>
<reference evidence="3" key="1">
    <citation type="journal article" date="2020" name="mSystems">
        <title>Genome- and Community-Level Interaction Insights into Carbon Utilization and Element Cycling Functions of Hydrothermarchaeota in Hydrothermal Sediment.</title>
        <authorList>
            <person name="Zhou Z."/>
            <person name="Liu Y."/>
            <person name="Xu W."/>
            <person name="Pan J."/>
            <person name="Luo Z.H."/>
            <person name="Li M."/>
        </authorList>
    </citation>
    <scope>NUCLEOTIDE SEQUENCE [LARGE SCALE GENOMIC DNA]</scope>
    <source>
        <strain evidence="3">HyVt-113</strain>
    </source>
</reference>
<proteinExistence type="predicted"/>
<accession>A0A7V0IAJ9</accession>
<dbReference type="Proteomes" id="UP000885706">
    <property type="component" value="Unassembled WGS sequence"/>
</dbReference>
<evidence type="ECO:0000256" key="1">
    <source>
        <dbReference type="ARBA" id="ARBA00022737"/>
    </source>
</evidence>
<keyword evidence="1" id="KW-0677">Repeat</keyword>
<dbReference type="AlphaFoldDB" id="A0A7V0IAJ9"/>
<keyword evidence="2" id="KW-0802">TPR repeat</keyword>
<evidence type="ECO:0000256" key="2">
    <source>
        <dbReference type="ARBA" id="ARBA00022803"/>
    </source>
</evidence>
<gene>
    <name evidence="3" type="ORF">ENF30_02580</name>
</gene>
<feature type="non-terminal residue" evidence="3">
    <location>
        <position position="97"/>
    </location>
</feature>
<dbReference type="SUPFAM" id="SSF48452">
    <property type="entry name" value="TPR-like"/>
    <property type="match status" value="1"/>
</dbReference>
<dbReference type="PROSITE" id="PS50293">
    <property type="entry name" value="TPR_REGION"/>
    <property type="match status" value="1"/>
</dbReference>
<dbReference type="Gene3D" id="1.25.40.10">
    <property type="entry name" value="Tetratricopeptide repeat domain"/>
    <property type="match status" value="1"/>
</dbReference>
<evidence type="ECO:0000313" key="3">
    <source>
        <dbReference type="EMBL" id="HDD35667.1"/>
    </source>
</evidence>
<protein>
    <submittedName>
        <fullName evidence="3">Tetratricopeptide repeat protein</fullName>
    </submittedName>
</protein>
<organism evidence="3">
    <name type="scientific">Desulfofervidus auxilii</name>
    <dbReference type="NCBI Taxonomy" id="1621989"/>
    <lineage>
        <taxon>Bacteria</taxon>
        <taxon>Pseudomonadati</taxon>
        <taxon>Thermodesulfobacteriota</taxon>
        <taxon>Candidatus Desulfofervidia</taxon>
        <taxon>Candidatus Desulfofervidales</taxon>
        <taxon>Candidatus Desulfofervidaceae</taxon>
        <taxon>Candidatus Desulfofervidus</taxon>
    </lineage>
</organism>
<name>A0A7V0IAJ9_DESA2</name>
<comment type="caution">
    <text evidence="3">The sequence shown here is derived from an EMBL/GenBank/DDBJ whole genome shotgun (WGS) entry which is preliminary data.</text>
</comment>
<sequence>MMDRVTKLSMMWLVLLGLIIPFAYAQSLDEAKKLNQEVVRFYHQGRYKEAVPFAKRTLEICKSLFGKENPNTATSYNNLALLYKKLGDYSKAESLLK</sequence>
<dbReference type="InterPro" id="IPR011990">
    <property type="entry name" value="TPR-like_helical_dom_sf"/>
</dbReference>
<dbReference type="Pfam" id="PF13424">
    <property type="entry name" value="TPR_12"/>
    <property type="match status" value="1"/>
</dbReference>
<dbReference type="PANTHER" id="PTHR45641">
    <property type="entry name" value="TETRATRICOPEPTIDE REPEAT PROTEIN (AFU_ORTHOLOGUE AFUA_6G03870)"/>
    <property type="match status" value="1"/>
</dbReference>